<comment type="caution">
    <text evidence="2">The sequence shown here is derived from an EMBL/GenBank/DDBJ whole genome shotgun (WGS) entry which is preliminary data.</text>
</comment>
<dbReference type="PROSITE" id="PS51257">
    <property type="entry name" value="PROKAR_LIPOPROTEIN"/>
    <property type="match status" value="1"/>
</dbReference>
<gene>
    <name evidence="2" type="ORF">ESY86_05415</name>
</gene>
<name>A0A5C6ZNB7_9FLAO</name>
<sequence>MKKLLLILSVTAVIFISCDDKKKDLSAQYDTLMTESDKIEMAHQKFEEVHKSMMGEHQKFSEEVEGMEVQDSTLLGDVAKHGVILKKHDAIIESHAAIIEGHKKLKTDFDNLNAVEMEAEIKQMKKDHDKMMEEHSSMEDEHEMMMKEHKDLKERMVENMEEQ</sequence>
<dbReference type="OrthoDB" id="1439187at2"/>
<feature type="coiled-coil region" evidence="1">
    <location>
        <begin position="114"/>
        <end position="155"/>
    </location>
</feature>
<evidence type="ECO:0000313" key="2">
    <source>
        <dbReference type="EMBL" id="TXD90180.1"/>
    </source>
</evidence>
<protein>
    <recommendedName>
        <fullName evidence="4">Lipoprotein</fullName>
    </recommendedName>
</protein>
<accession>A0A5C6ZNB7</accession>
<dbReference type="EMBL" id="VORO01000004">
    <property type="protein sequence ID" value="TXD90180.1"/>
    <property type="molecule type" value="Genomic_DNA"/>
</dbReference>
<evidence type="ECO:0000256" key="1">
    <source>
        <dbReference type="SAM" id="Coils"/>
    </source>
</evidence>
<dbReference type="AlphaFoldDB" id="A0A5C6ZNB7"/>
<dbReference type="Proteomes" id="UP000321578">
    <property type="component" value="Unassembled WGS sequence"/>
</dbReference>
<evidence type="ECO:0000313" key="3">
    <source>
        <dbReference type="Proteomes" id="UP000321578"/>
    </source>
</evidence>
<evidence type="ECO:0008006" key="4">
    <source>
        <dbReference type="Google" id="ProtNLM"/>
    </source>
</evidence>
<proteinExistence type="predicted"/>
<organism evidence="2 3">
    <name type="scientific">Subsaximicrobium wynnwilliamsii</name>
    <dbReference type="NCBI Taxonomy" id="291179"/>
    <lineage>
        <taxon>Bacteria</taxon>
        <taxon>Pseudomonadati</taxon>
        <taxon>Bacteroidota</taxon>
        <taxon>Flavobacteriia</taxon>
        <taxon>Flavobacteriales</taxon>
        <taxon>Flavobacteriaceae</taxon>
        <taxon>Subsaximicrobium</taxon>
    </lineage>
</organism>
<reference evidence="2 3" key="1">
    <citation type="submission" date="2019-08" db="EMBL/GenBank/DDBJ databases">
        <title>Genomes of Subsaximicrobium wynnwilliamsii strains.</title>
        <authorList>
            <person name="Bowman J.P."/>
        </authorList>
    </citation>
    <scope>NUCLEOTIDE SEQUENCE [LARGE SCALE GENOMIC DNA]</scope>
    <source>
        <strain evidence="2 3">2-80-2</strain>
    </source>
</reference>
<keyword evidence="3" id="KW-1185">Reference proteome</keyword>
<keyword evidence="1" id="KW-0175">Coiled coil</keyword>
<dbReference type="RefSeq" id="WP_147085573.1">
    <property type="nucleotide sequence ID" value="NZ_VORM01000004.1"/>
</dbReference>